<dbReference type="EMBL" id="MUGY01000037">
    <property type="protein sequence ID" value="OXA87705.1"/>
    <property type="molecule type" value="Genomic_DNA"/>
</dbReference>
<reference evidence="3 5" key="2">
    <citation type="submission" date="2016-11" db="EMBL/GenBank/DDBJ databases">
        <title>Whole genomes of Flavobacteriaceae.</title>
        <authorList>
            <person name="Stine C."/>
            <person name="Li C."/>
            <person name="Tadesse D."/>
        </authorList>
    </citation>
    <scope>NUCLEOTIDE SEQUENCE [LARGE SCALE GENOMIC DNA]</scope>
    <source>
        <strain evidence="3 5">ATCC 29551</strain>
    </source>
</reference>
<name>A0A086A7G4_FLAHY</name>
<dbReference type="STRING" id="991.IW20_18350"/>
<dbReference type="RefSeq" id="WP_035625451.1">
    <property type="nucleotide sequence ID" value="NZ_JBEWQG010000033.1"/>
</dbReference>
<organism evidence="2 4">
    <name type="scientific">Flavobacterium hydatis</name>
    <name type="common">Cytophaga aquatilis</name>
    <dbReference type="NCBI Taxonomy" id="991"/>
    <lineage>
        <taxon>Bacteria</taxon>
        <taxon>Pseudomonadati</taxon>
        <taxon>Bacteroidota</taxon>
        <taxon>Flavobacteriia</taxon>
        <taxon>Flavobacteriales</taxon>
        <taxon>Flavobacteriaceae</taxon>
        <taxon>Flavobacterium</taxon>
    </lineage>
</organism>
<protein>
    <submittedName>
        <fullName evidence="2">Uncharacterized protein</fullName>
    </submittedName>
</protein>
<dbReference type="eggNOG" id="ENOG5033E08">
    <property type="taxonomic scope" value="Bacteria"/>
</dbReference>
<keyword evidence="1" id="KW-0812">Transmembrane</keyword>
<reference evidence="2 4" key="1">
    <citation type="submission" date="2014-07" db="EMBL/GenBank/DDBJ databases">
        <title>Genome of Flavobacterium hydatis DSM 2063.</title>
        <authorList>
            <person name="Pipes S.E."/>
            <person name="Stropko S.J."/>
            <person name="Newman J.D."/>
        </authorList>
    </citation>
    <scope>NUCLEOTIDE SEQUENCE [LARGE SCALE GENOMIC DNA]</scope>
    <source>
        <strain evidence="2 4">DSM 2063</strain>
    </source>
</reference>
<feature type="transmembrane region" description="Helical" evidence="1">
    <location>
        <begin position="12"/>
        <end position="30"/>
    </location>
</feature>
<proteinExistence type="predicted"/>
<keyword evidence="5" id="KW-1185">Reference proteome</keyword>
<keyword evidence="1" id="KW-1133">Transmembrane helix</keyword>
<dbReference type="Proteomes" id="UP000198424">
    <property type="component" value="Unassembled WGS sequence"/>
</dbReference>
<sequence>MKINKIIKKGLFILSGIFGLFIAILLFHIITVKPPVYDTPNLQVSRIDFQSDIDSLQARQICADLRSIKGLTSDSIIVKRNVVVYFHNNKITNSQKVFNELMSKRHYDAKRYILPANLANKEVCPMNQNSLSYKLSQKINRFFN</sequence>
<gene>
    <name evidence="3" type="ORF">B0A62_22560</name>
    <name evidence="2" type="ORF">IW20_18350</name>
</gene>
<dbReference type="OrthoDB" id="1374030at2"/>
<accession>A0A086A7G4</accession>
<comment type="caution">
    <text evidence="2">The sequence shown here is derived from an EMBL/GenBank/DDBJ whole genome shotgun (WGS) entry which is preliminary data.</text>
</comment>
<evidence type="ECO:0000313" key="2">
    <source>
        <dbReference type="EMBL" id="KFF12628.1"/>
    </source>
</evidence>
<evidence type="ECO:0000313" key="3">
    <source>
        <dbReference type="EMBL" id="OXA87705.1"/>
    </source>
</evidence>
<dbReference type="Proteomes" id="UP000028712">
    <property type="component" value="Unassembled WGS sequence"/>
</dbReference>
<dbReference type="EMBL" id="JPRM01000030">
    <property type="protein sequence ID" value="KFF12628.1"/>
    <property type="molecule type" value="Genomic_DNA"/>
</dbReference>
<dbReference type="AlphaFoldDB" id="A0A086A7G4"/>
<evidence type="ECO:0000313" key="4">
    <source>
        <dbReference type="Proteomes" id="UP000028712"/>
    </source>
</evidence>
<keyword evidence="1" id="KW-0472">Membrane</keyword>
<evidence type="ECO:0000256" key="1">
    <source>
        <dbReference type="SAM" id="Phobius"/>
    </source>
</evidence>
<evidence type="ECO:0000313" key="5">
    <source>
        <dbReference type="Proteomes" id="UP000198424"/>
    </source>
</evidence>